<feature type="domain" description="Signal transduction histidine kinase internal region" evidence="2">
    <location>
        <begin position="164"/>
        <end position="243"/>
    </location>
</feature>
<feature type="transmembrane region" description="Helical" evidence="1">
    <location>
        <begin position="78"/>
        <end position="103"/>
    </location>
</feature>
<proteinExistence type="predicted"/>
<evidence type="ECO:0000259" key="2">
    <source>
        <dbReference type="Pfam" id="PF06580"/>
    </source>
</evidence>
<dbReference type="RefSeq" id="WP_265618674.1">
    <property type="nucleotide sequence ID" value="NZ_JAPFRD010000013.1"/>
</dbReference>
<dbReference type="SUPFAM" id="SSF55874">
    <property type="entry name" value="ATPase domain of HSP90 chaperone/DNA topoisomerase II/histidine kinase"/>
    <property type="match status" value="1"/>
</dbReference>
<keyword evidence="1" id="KW-0472">Membrane</keyword>
<keyword evidence="1" id="KW-1133">Transmembrane helix</keyword>
<dbReference type="Pfam" id="PF06580">
    <property type="entry name" value="His_kinase"/>
    <property type="match status" value="1"/>
</dbReference>
<evidence type="ECO:0000313" key="3">
    <source>
        <dbReference type="EMBL" id="MCW8109798.1"/>
    </source>
</evidence>
<feature type="transmembrane region" description="Helical" evidence="1">
    <location>
        <begin position="48"/>
        <end position="66"/>
    </location>
</feature>
<evidence type="ECO:0000313" key="4">
    <source>
        <dbReference type="Proteomes" id="UP001142810"/>
    </source>
</evidence>
<keyword evidence="3" id="KW-0808">Transferase</keyword>
<dbReference type="PANTHER" id="PTHR34220">
    <property type="entry name" value="SENSOR HISTIDINE KINASE YPDA"/>
    <property type="match status" value="1"/>
</dbReference>
<protein>
    <submittedName>
        <fullName evidence="3">Histidine kinase</fullName>
    </submittedName>
</protein>
<keyword evidence="3" id="KW-0418">Kinase</keyword>
<dbReference type="GO" id="GO:0016301">
    <property type="term" value="F:kinase activity"/>
    <property type="evidence" value="ECO:0007669"/>
    <property type="project" value="UniProtKB-KW"/>
</dbReference>
<sequence>MKTNFTRYFWAVNVFVWLSIHLILSLIQHNALTYTSNPVEFSTVWLKLSPWLGNWIWMTAAIFLIVRYNVYPSKLKRLAIHAAGFLLLLPLYWITCVTMRTLIDGKSLSVVPEAFWRAFTNSAFLDASIYFAVLGLALGIRFYQHALNKQLELKHVNDLLIKEQLKTLRSQLNPHFIFNTLNTIVSLVRLKRDGEAVIALTELSQMLRKILENKNTSEASVKDEMIFINSYLAIQKMRFSDKLNTTVEVAENCLDIVIPNMLLHPLVENAIQHGSQLQRTVNDFHMSVAKNDGMLVVTMTNNVGECDEAKGFGIGLGNTREILNRLYTHFQLEIKEKYKGTVETVLAIPIGGNNA</sequence>
<keyword evidence="4" id="KW-1185">Reference proteome</keyword>
<name>A0ABT3PAI5_9ALTE</name>
<organism evidence="3 4">
    <name type="scientific">Alteromonas aquimaris</name>
    <dbReference type="NCBI Taxonomy" id="2998417"/>
    <lineage>
        <taxon>Bacteria</taxon>
        <taxon>Pseudomonadati</taxon>
        <taxon>Pseudomonadota</taxon>
        <taxon>Gammaproteobacteria</taxon>
        <taxon>Alteromonadales</taxon>
        <taxon>Alteromonadaceae</taxon>
        <taxon>Alteromonas/Salinimonas group</taxon>
        <taxon>Alteromonas</taxon>
    </lineage>
</organism>
<comment type="caution">
    <text evidence="3">The sequence shown here is derived from an EMBL/GenBank/DDBJ whole genome shotgun (WGS) entry which is preliminary data.</text>
</comment>
<dbReference type="Proteomes" id="UP001142810">
    <property type="component" value="Unassembled WGS sequence"/>
</dbReference>
<gene>
    <name evidence="3" type="ORF">OPS25_14925</name>
</gene>
<feature type="transmembrane region" description="Helical" evidence="1">
    <location>
        <begin position="123"/>
        <end position="143"/>
    </location>
</feature>
<dbReference type="EMBL" id="JAPFRD010000013">
    <property type="protein sequence ID" value="MCW8109798.1"/>
    <property type="molecule type" value="Genomic_DNA"/>
</dbReference>
<keyword evidence="1" id="KW-0812">Transmembrane</keyword>
<reference evidence="3" key="1">
    <citation type="submission" date="2022-11" db="EMBL/GenBank/DDBJ databases">
        <title>Alteromonas sp. nov., isolated from sea water of the Qingdao.</title>
        <authorList>
            <person name="Wang Q."/>
        </authorList>
    </citation>
    <scope>NUCLEOTIDE SEQUENCE</scope>
    <source>
        <strain evidence="3">ASW11-7</strain>
    </source>
</reference>
<dbReference type="InterPro" id="IPR010559">
    <property type="entry name" value="Sig_transdc_His_kin_internal"/>
</dbReference>
<feature type="transmembrane region" description="Helical" evidence="1">
    <location>
        <begin position="7"/>
        <end position="28"/>
    </location>
</feature>
<accession>A0ABT3PAI5</accession>
<dbReference type="Gene3D" id="3.30.565.10">
    <property type="entry name" value="Histidine kinase-like ATPase, C-terminal domain"/>
    <property type="match status" value="1"/>
</dbReference>
<dbReference type="PANTHER" id="PTHR34220:SF7">
    <property type="entry name" value="SENSOR HISTIDINE KINASE YPDA"/>
    <property type="match status" value="1"/>
</dbReference>
<dbReference type="InterPro" id="IPR050640">
    <property type="entry name" value="Bact_2-comp_sensor_kinase"/>
</dbReference>
<dbReference type="InterPro" id="IPR036890">
    <property type="entry name" value="HATPase_C_sf"/>
</dbReference>
<evidence type="ECO:0000256" key="1">
    <source>
        <dbReference type="SAM" id="Phobius"/>
    </source>
</evidence>